<evidence type="ECO:0000256" key="11">
    <source>
        <dbReference type="SAM" id="MobiDB-lite"/>
    </source>
</evidence>
<dbReference type="PANTHER" id="PTHR48103:SF2">
    <property type="entry name" value="MIDASIN"/>
    <property type="match status" value="1"/>
</dbReference>
<keyword evidence="9 10" id="KW-0539">Nucleus</keyword>
<dbReference type="InterPro" id="IPR011704">
    <property type="entry name" value="ATPase_dyneun-rel_AAA"/>
</dbReference>
<feature type="compositionally biased region" description="Basic and acidic residues" evidence="11">
    <location>
        <begin position="3982"/>
        <end position="3995"/>
    </location>
</feature>
<dbReference type="FunFam" id="3.40.50.300:FF:000582">
    <property type="entry name" value="Midasin"/>
    <property type="match status" value="1"/>
</dbReference>
<dbReference type="InterPro" id="IPR012099">
    <property type="entry name" value="Midasin"/>
</dbReference>
<evidence type="ECO:0000256" key="9">
    <source>
        <dbReference type="ARBA" id="ARBA00023242"/>
    </source>
</evidence>
<comment type="caution">
    <text evidence="13">The sequence shown here is derived from an EMBL/GenBank/DDBJ whole genome shotgun (WGS) entry which is preliminary data.</text>
</comment>
<evidence type="ECO:0000259" key="12">
    <source>
        <dbReference type="PROSITE" id="PS50234"/>
    </source>
</evidence>
<dbReference type="CDD" id="cd00009">
    <property type="entry name" value="AAA"/>
    <property type="match status" value="2"/>
</dbReference>
<dbReference type="InterPro" id="IPR040848">
    <property type="entry name" value="AAA_lid_7"/>
</dbReference>
<reference evidence="13 16" key="1">
    <citation type="submission" date="2019-07" db="EMBL/GenBank/DDBJ databases">
        <title>Venturia inaequalis Genome Resource.</title>
        <authorList>
            <person name="Lichtner F.J."/>
        </authorList>
    </citation>
    <scope>NUCLEOTIDE SEQUENCE [LARGE SCALE GENOMIC DNA]</scope>
    <source>
        <strain evidence="14 15">120213</strain>
        <strain evidence="13 16">DMI_063113</strain>
    </source>
</reference>
<dbReference type="EMBL" id="WNWS01000162">
    <property type="protein sequence ID" value="KAE9976988.1"/>
    <property type="molecule type" value="Genomic_DNA"/>
</dbReference>
<dbReference type="Gene3D" id="3.40.50.410">
    <property type="entry name" value="von Willebrand factor, type A domain"/>
    <property type="match status" value="1"/>
</dbReference>
<evidence type="ECO:0000256" key="2">
    <source>
        <dbReference type="ARBA" id="ARBA00004642"/>
    </source>
</evidence>
<feature type="compositionally biased region" description="Acidic residues" evidence="11">
    <location>
        <begin position="4251"/>
        <end position="4271"/>
    </location>
</feature>
<accession>A0A8H3UWL3</accession>
<dbReference type="InterPro" id="IPR027417">
    <property type="entry name" value="P-loop_NTPase"/>
</dbReference>
<feature type="compositionally biased region" description="Acidic residues" evidence="11">
    <location>
        <begin position="4034"/>
        <end position="4087"/>
    </location>
</feature>
<dbReference type="Proteomes" id="UP000447873">
    <property type="component" value="Unassembled WGS sequence"/>
</dbReference>
<dbReference type="FunFam" id="3.40.50.300:FF:000142">
    <property type="entry name" value="Midasin"/>
    <property type="match status" value="1"/>
</dbReference>
<dbReference type="Gene3D" id="3.40.50.300">
    <property type="entry name" value="P-loop containing nucleotide triphosphate hydrolases"/>
    <property type="match status" value="7"/>
</dbReference>
<evidence type="ECO:0000256" key="1">
    <source>
        <dbReference type="ARBA" id="ARBA00004604"/>
    </source>
</evidence>
<dbReference type="InterPro" id="IPR036465">
    <property type="entry name" value="vWFA_dom_sf"/>
</dbReference>
<comment type="similarity">
    <text evidence="3 10">Belongs to the midasin family.</text>
</comment>
<name>A0A8H3UWL3_VENIN</name>
<evidence type="ECO:0000256" key="8">
    <source>
        <dbReference type="ARBA" id="ARBA00023186"/>
    </source>
</evidence>
<dbReference type="GO" id="GO:0000027">
    <property type="term" value="P:ribosomal large subunit assembly"/>
    <property type="evidence" value="ECO:0007669"/>
    <property type="project" value="InterPro"/>
</dbReference>
<feature type="compositionally biased region" description="Acidic residues" evidence="11">
    <location>
        <begin position="4193"/>
        <end position="4223"/>
    </location>
</feature>
<feature type="compositionally biased region" description="Acidic residues" evidence="11">
    <location>
        <begin position="4437"/>
        <end position="4464"/>
    </location>
</feature>
<feature type="compositionally biased region" description="Acidic residues" evidence="11">
    <location>
        <begin position="4231"/>
        <end position="4243"/>
    </location>
</feature>
<keyword evidence="6 10" id="KW-0547">Nucleotide-binding</keyword>
<organism evidence="13 16">
    <name type="scientific">Venturia inaequalis</name>
    <name type="common">Apple scab fungus</name>
    <dbReference type="NCBI Taxonomy" id="5025"/>
    <lineage>
        <taxon>Eukaryota</taxon>
        <taxon>Fungi</taxon>
        <taxon>Dikarya</taxon>
        <taxon>Ascomycota</taxon>
        <taxon>Pezizomycotina</taxon>
        <taxon>Dothideomycetes</taxon>
        <taxon>Pleosporomycetidae</taxon>
        <taxon>Venturiales</taxon>
        <taxon>Venturiaceae</taxon>
        <taxon>Venturia</taxon>
    </lineage>
</organism>
<gene>
    <name evidence="13" type="ORF">EG327_008230</name>
    <name evidence="14" type="ORF">EG328_002315</name>
</gene>
<feature type="region of interest" description="Disordered" evidence="11">
    <location>
        <begin position="3981"/>
        <end position="4466"/>
    </location>
</feature>
<keyword evidence="16" id="KW-1185">Reference proteome</keyword>
<proteinExistence type="inferred from homology"/>
<evidence type="ECO:0000313" key="15">
    <source>
        <dbReference type="Proteomes" id="UP000447873"/>
    </source>
</evidence>
<evidence type="ECO:0000256" key="7">
    <source>
        <dbReference type="ARBA" id="ARBA00022840"/>
    </source>
</evidence>
<feature type="domain" description="VWFA" evidence="12">
    <location>
        <begin position="4612"/>
        <end position="4799"/>
    </location>
</feature>
<dbReference type="InterPro" id="IPR048617">
    <property type="entry name" value="MDN1_AAA_lid_4"/>
</dbReference>
<feature type="compositionally biased region" description="Low complexity" evidence="11">
    <location>
        <begin position="4329"/>
        <end position="4345"/>
    </location>
</feature>
<evidence type="ECO:0000313" key="13">
    <source>
        <dbReference type="EMBL" id="KAE9976099.1"/>
    </source>
</evidence>
<feature type="compositionally biased region" description="Basic and acidic residues" evidence="11">
    <location>
        <begin position="4272"/>
        <end position="4285"/>
    </location>
</feature>
<sequence>MDCSVHIDVLLSGESQLPHELVDIIRNAPNTTFLAAIASSALDPRYTDTLFTHLEPLFAEICARWNFSNDFTKIVPAFGRILHFAPHLGEYAEAFFTRQHASQLEPWTEMEEGTLVELLLGVFRILVFDSKSFGKHVKISNVQSGLAHTSRAVRYLAIRILCLYMHAADAAMEGMIAKYLGSDAIAGLWEGKNIDYRFLSLWEEKRWKDIRGSRRKFAKATRPQKSFSSRIIHQTDLSDSTVEIFGRLMPRLEGPSSSSSLAKFVPTASTVDNARAFSEGLLHTKPLLLTGLAGAGKTAVVNYCAQQLNKLDAMVTLHLNEQSDAKMLIGMYTSGSTPGTFVWRAGALTTAVREGRWVFIEDLNRAPNEIISTLLPLIERGELLIPSRSETIQAARGFKIIATMRTNYDMHGNETMPRKHMIGSRFWRQIPIKMLDDKELEQIVEQTFPQLHDHIPRIISVYARLKWATKDPGFASAVKTGSARPLTPRDLLKWCHRMQSVFSGATFSETLLDCMFLEAVDCFAGYLQGGEVFQRFVAYIAEELHIDGMRRDHLLKHREVRLISSEKLKQLSIGRVTLGQVTKQRTMRQQFATSAHTLRLIEKLASAVENQEPMLLVGETGIGKTTCVQYLAERLGRKLVSFNLSQQSESGDLLGGFKPVNVRGLIMPLKEEFDDLFEHELLPAKKDATHAKFITVLGKATAKGDWKKVCAVWKGAAAQTLATFAAKAAKAAKDYSDLDTPSTTASHHPKKKQKIAATNIVNGNDTSGFYQARWRKFAADVDDLDKQLASKSDAFAFRFVEGSIVKAVRNGDWVLLDEINLATPDTLEALVDLLGGTLGDTPSLLLTEAGNIERVAAHPNFRVFAAMNPATDVGKKDLPPGIRSRFTELYVDSPDQDPRSLESIVQSYIDPNFGLQLVSDVTNLYQKIQEHAISNRLVDGAGQKPHFSLRTLTRTLTYAKDVAAPVMAKDGIYRRALLEGFHMSFLTLLDSTSEALLTPLIEHYLFSKHKNMKSELNKALPRPVDGLEYVQEGHHWLRKGPSQPQAQAHYIITDSVRRNLNNLIRAVSTRKLPILIQGPTSSGKTSMIEYLAKISGNKFVRINNHEHTDLQEYLGTYMSGTNGKLYFQEGVLVEALKKGYWIVLDELNLAPTDVLEALNRLLDDNRELLIPETQEVVRPHPDFMLFATQNPAGLYGGRKHLSRAFRNRFLELHFGDIPEDELCVILHQRTEIPQSWAQRIVNTYKKLSELRQENRLFETKSFATLRDLFRWALRRADTIHDLAVNGYMLLAERVRKGEERDKVKNIIEDVLSLKGPRVRIEDESLYAPEKSAEMIQYMNQRHSSGVVWTKSMRRLFCLVSHALRNNEPVLLIGETGCGKTTVCQMLAETFGKELFIVNAHQNTETGDLIGSQRPIRNRAAIESTLSDLVKTYEQIEPAAIPDDIKKQIQDLRDKSKALFEWSDGALVSAMKKGQLFLLDEISLADDSVLERLNSVLESGRSLLLAEKGSVDSAVTAEEGFQFLATMNPGGDYGKKELSPALRNRFTEIWVPSLYDMEDILEIVRAKLTPETSRYADAIVSFSHWFNETYNKSATSAISIRDTLGWIDFINQSRSAEPLFAIMHGAAMVYIDTLGANPAAMLSIASHTIETERRKCVAKLGALLHMDLAPVYFAAPDLSASSQEFGIGPFHLPRLGGAETDSSFSFTAPTTRSNAMRVFRALQLIKPILIEGNPGVGKTTLVTAIARSLGRRLVRINLSEQTDLMDLFGSDVPVEGASVGSFAWRDAPFLSAMKNGDWVLLDEMNLASQSVLEGLNACLDHRAEAYIAELDQTFKRHPDFRLFAAQNPHHQGGGRKGLPASFVNRFSVVYADVFGQEDLLLICKQVFPNTPDEAIMTVTSFVDQLEREVAQSHKFGAQGSPWEFNLRDTLRWLQLLANGQGLLSSGRPYDLCDIIFRQRFRNASDRLALDHLYAAVFKESPDQRSFYHNLAADTYQVGLGLTARNQTTLMLEPTRPQLRVSHLPAIESLMLCTQQNWPVILVGPTGSGKTTVLEHFAATAGANLVTFPMNADIDAMDLVGGYEQADPTRRKSSFITRAKDYFQKLYVGSMLAGAVGAASTQAFESSMFWQQEPSRPVLQAIGHWLHTQSISQNTLELSDLYTTCKSLLEEPDQIEKAQFEWVDGLLVQSLEHGDWLVLDNANLCSSSVLDRLNSLLEPSGYLSLNEHPMENGQARIVRPHPNFRIFLTVDPRNGELSRAMRNRAIEIFLLPEEGMDIACGDDEEFFVLESSVYRYRNLVSLDIEPIVGPVLGKVVEIAADHVSFQDLGLQERFQAQLNQGLVQEPSLQSAAQETLRILSNIDADWVSRNLNSQRLIHLELPGQIQSIHPLNNSILVRVHGESIMSSHWLADAFGALLDLSKMTDAITKAQTEAHNKRPVTLFERSLASSQFPTKINDATIRVSPFLEDTLGAVRNYVASLLQHVDFSLNAFQAVKAMQRFWWTLFHLVQSNRLEDAVYHVHVSLAQSNLSRLKEMCHDSEEFLNHQLVSLKKMDEANGLTTGKSMEIMWKQFRPRTVTSMEKLSSLLSLEALAERFDSQIFPLKASLAELCKIRDIFSKTIQMAMDEDAVIDDLIQELETSIGAPIEAPHDDTLDKASPYFAVEFETICQYFDLPGETTLQGSHQMRDLYSQMSLFGCRPTIGGLAMSTPPSNSFQDVLASIDRYLGSGEAPYTPQAIRQNLSTSLIQRMAKVDKVHLSDIDQVQLELETLGQATSIGSDTICEDQLNKISLVQQDLAAELGNLGIQSPHALQPGTSSASALNQSRLWISFALTCIFAYVPDRPFDPALQETIQRELLIQRKEGLRNKLQALDLFERSFSGQHRNLRYDVAEQELNSLPADAAELQIPRPKRSQLSVLQGEFNAVLQVARAVQEHFKTNQDLLDTSVNLNISQLVHRLRRNYRAYDDIVVPLIGFLRCLTVGLTLAEMANGSDGRETGNSSNVLVSLMGLAGATDNYQMQQQSSTSLHNLTLLATAQNVEKADGGRPCFMEEAHNIFYRLYVAWKDKMADERNKYAQNSSLYTFRGDQDEEEQVDEAEYNELFPDYDAQETSAAEDEKTMQSPREAAVEISALHSQIYCMKADPEELATELIKENNQSTASGLEGSSQPIAVALPSIYLSIQRVKDTLNSGTTANKAYNIYTDANVAEARNLASLVQRIQARFRHLQSIYPEHVTIQDVIRVGHDLLAFAHTEPIAKFITKLEKFYETMNEWERVASKELSAASLYDEVTKLIVSWRKLELTTWMRLFDLEMDKCVENVKSWWFVAYENIIAVPLQLVESGIDLTLHATELLRTLEGFFRTATLGQYHERLKLLIQFREHLKAMLDTLPKLLPVYSSLVNFIAYYSRFVKPIEETLVKNRVVLEKKVKEVVQLASWRDVNIEALKQSAKTSHRKLFNLVRKFRALLDRSVNGIIEEGPPTEAELPGSQIRIKHPDPEANSQALEICEKAYLDWTAVPSRFKNTVKTVALMQNLCALPQDTLDGAEEIRDFLQTLEGDMISLAKATPTILNEETKDKVKHLKNRKRVRFADVLKDLKKMGFQYNLSSDVLDTQDSAALILASTPPSIAISISKDAEYHFHKTLSLMPKARHIQREHSGDLTPAEVKRSTGYLEGILHRLLEQRNVLVPAMRECEELKKTLSMLTNLWEQGSANAWAQSGHDGDFTDMWRTMSWLKSVARVFVKIISAQTELGKFDATVVVLGLTERVNQIDNCAAGFVDFPKLPQGLWTSSKEQIIEQAQSTVESLRIDIQAWVVQFPMLAPVLDQLLPWTEKSAVRTNGVHSLSQQTADNVRTQVFACVDTILASIQDLQKSQATAISAEETSWLVRQNAQHVTNLVSLRIKAVTATLKSAMITIQSLSSKEMSAVVSLFAAVHPMLQQYLNIVQDNLNNYATFHLATAKLLHDLCKAFITIGTRGYCMPPEKAAKDEKGQDEKLEGGTGLGEGEGAEDISKDIGDDEDLTELAQEPDTKKEDRDEIEDEKDAVDMADEEMDGELGDVEEKEEGEDGEGSGDEDEEKEAEDEAGEVDDLGPTTVDEKMWDDGEKPDADKDKEGEQGTASKNDDQVAGKDGDKEMPSEEQKEEEGEDGDEEQDVGADEDEAVGQEQLEKTDEFLKQEETLELPEDLNMDGSGDERSDDEGMDDMDDMNGGEEVEEAPIEEGEFDMPNDKDDGGSEAEEIDDEEMADQPQTGAEIDESDDEKEDEQDAEEEMLEDKEGLLKSDAKAAEDAVPSEDQGLGTDTNNQEDDQSTSNSAAKQDQGTTGEENDNDSGAAGEQGAKGQAENQEAVGRNEDLQDSVDSQPFKKLGDTLEKWYNQQRQIRQPTEKPDAPERERKQDADMADVDFEHLLNEESKAEAQALGAASEDQARALDGENAMETNDEDIPQNSFPDDEETAAENEDVEMEDVEHPADVTAQNKDQANSKSFIGDAAQQDRQEHDSQEGPGAISEEDLEQQEVELSTSTKDLTLQDSVAITQAEARQLWSRHETSTRALSATLTEQLRLILAPTLATKLRGDYRTGKRLNIKRIIPYIASSYKRDKIWMRRAVPSKRSYQVMIAVDDSKSMGEGGSKELAFETLALVSKALSLLEVGELCVVGFGQDVRIAHAFDQPFSDEAGVDVFSQFQFNQEGTDVKKLIEDGTEIFNGARAKASGSAQDLWQLMLIVSDAICDNADEIKRLVRKAQEEKIMIVFVVVDAQAQEKVEGQAKKVQSIMDLEKVNFEQDPLSGEMRVKRYKYMAEIFPFRWWIVVRDVRELPGVLATALRQWFAEVVESG</sequence>
<feature type="compositionally biased region" description="Basic and acidic residues" evidence="11">
    <location>
        <begin position="4093"/>
        <end position="4137"/>
    </location>
</feature>
<dbReference type="Pfam" id="PF21108">
    <property type="entry name" value="MDN1_4th"/>
    <property type="match status" value="1"/>
</dbReference>
<dbReference type="SMART" id="SM00382">
    <property type="entry name" value="AAA"/>
    <property type="match status" value="6"/>
</dbReference>
<dbReference type="SUPFAM" id="SSF53300">
    <property type="entry name" value="vWA-like"/>
    <property type="match status" value="1"/>
</dbReference>
<feature type="compositionally biased region" description="Basic and acidic residues" evidence="11">
    <location>
        <begin position="4164"/>
        <end position="4176"/>
    </location>
</feature>
<dbReference type="GO" id="GO:0005524">
    <property type="term" value="F:ATP binding"/>
    <property type="evidence" value="ECO:0007669"/>
    <property type="project" value="UniProtKB-KW"/>
</dbReference>
<feature type="compositionally biased region" description="Acidic residues" evidence="11">
    <location>
        <begin position="4138"/>
        <end position="4160"/>
    </location>
</feature>
<evidence type="ECO:0000313" key="16">
    <source>
        <dbReference type="Proteomes" id="UP000490939"/>
    </source>
</evidence>
<dbReference type="Pfam" id="PF07728">
    <property type="entry name" value="AAA_5"/>
    <property type="match status" value="9"/>
</dbReference>
<dbReference type="InterPro" id="IPR041190">
    <property type="entry name" value="Midasin_AAA_lid_5"/>
</dbReference>
<keyword evidence="7 10" id="KW-0067">ATP-binding</keyword>
<dbReference type="FunFam" id="3.40.50.300:FF:001368">
    <property type="entry name" value="Midasin"/>
    <property type="match status" value="1"/>
</dbReference>
<evidence type="ECO:0000313" key="14">
    <source>
        <dbReference type="EMBL" id="KAE9976988.1"/>
    </source>
</evidence>
<feature type="region of interest" description="Disordered" evidence="11">
    <location>
        <begin position="4488"/>
        <end position="4520"/>
    </location>
</feature>
<dbReference type="EMBL" id="WNWR01000508">
    <property type="protein sequence ID" value="KAE9976099.1"/>
    <property type="molecule type" value="Genomic_DNA"/>
</dbReference>
<dbReference type="PROSITE" id="PS50234">
    <property type="entry name" value="VWFA"/>
    <property type="match status" value="1"/>
</dbReference>
<dbReference type="GO" id="GO:0016887">
    <property type="term" value="F:ATP hydrolysis activity"/>
    <property type="evidence" value="ECO:0007669"/>
    <property type="project" value="InterPro"/>
</dbReference>
<dbReference type="Proteomes" id="UP000490939">
    <property type="component" value="Unassembled WGS sequence"/>
</dbReference>
<dbReference type="PIRSF" id="PIRSF010340">
    <property type="entry name" value="Midasin"/>
    <property type="match status" value="1"/>
</dbReference>
<dbReference type="SUPFAM" id="SSF52540">
    <property type="entry name" value="P-loop containing nucleoside triphosphate hydrolases"/>
    <property type="match status" value="7"/>
</dbReference>
<evidence type="ECO:0000256" key="4">
    <source>
        <dbReference type="ARBA" id="ARBA00017143"/>
    </source>
</evidence>
<keyword evidence="8 10" id="KW-0143">Chaperone</keyword>
<feature type="compositionally biased region" description="Basic and acidic residues" evidence="11">
    <location>
        <begin position="4490"/>
        <end position="4499"/>
    </location>
</feature>
<dbReference type="GO" id="GO:0000055">
    <property type="term" value="P:ribosomal large subunit export from nucleus"/>
    <property type="evidence" value="ECO:0007669"/>
    <property type="project" value="TreeGrafter"/>
</dbReference>
<dbReference type="GO" id="GO:0005730">
    <property type="term" value="C:nucleolus"/>
    <property type="evidence" value="ECO:0007669"/>
    <property type="project" value="UniProtKB-SubCell"/>
</dbReference>
<protein>
    <recommendedName>
        <fullName evidence="4 10">Midasin</fullName>
    </recommendedName>
</protein>
<dbReference type="GO" id="GO:0030687">
    <property type="term" value="C:preribosome, large subunit precursor"/>
    <property type="evidence" value="ECO:0007669"/>
    <property type="project" value="TreeGrafter"/>
</dbReference>
<dbReference type="Pfam" id="PF17865">
    <property type="entry name" value="AAA_lid_5"/>
    <property type="match status" value="1"/>
</dbReference>
<dbReference type="GO" id="GO:0005654">
    <property type="term" value="C:nucleoplasm"/>
    <property type="evidence" value="ECO:0007669"/>
    <property type="project" value="UniProtKB-SubCell"/>
</dbReference>
<evidence type="ECO:0000256" key="10">
    <source>
        <dbReference type="PIRNR" id="PIRNR010340"/>
    </source>
</evidence>
<feature type="compositionally biased region" description="Basic and acidic residues" evidence="11">
    <location>
        <begin position="4381"/>
        <end position="4413"/>
    </location>
</feature>
<comment type="subcellular location">
    <subcellularLocation>
        <location evidence="1">Nucleus</location>
        <location evidence="1">Nucleolus</location>
    </subcellularLocation>
    <subcellularLocation>
        <location evidence="2">Nucleus</location>
        <location evidence="2">Nucleoplasm</location>
    </subcellularLocation>
</comment>
<dbReference type="FunFam" id="3.40.50.300:FF:000712">
    <property type="entry name" value="Midasin"/>
    <property type="match status" value="1"/>
</dbReference>
<dbReference type="InterPro" id="IPR003593">
    <property type="entry name" value="AAA+_ATPase"/>
</dbReference>
<evidence type="ECO:0000256" key="6">
    <source>
        <dbReference type="ARBA" id="ARBA00022741"/>
    </source>
</evidence>
<dbReference type="InterPro" id="IPR002035">
    <property type="entry name" value="VWF_A"/>
</dbReference>
<dbReference type="Pfam" id="PF17867">
    <property type="entry name" value="AAA_lid_7"/>
    <property type="match status" value="3"/>
</dbReference>
<comment type="function">
    <text evidence="10">Nuclear chaperone required for maturation and nuclear export of pre-60S ribosome subunits.</text>
</comment>
<evidence type="ECO:0000256" key="3">
    <source>
        <dbReference type="ARBA" id="ARBA00007188"/>
    </source>
</evidence>
<feature type="compositionally biased region" description="Polar residues" evidence="11">
    <location>
        <begin position="4307"/>
        <end position="4321"/>
    </location>
</feature>
<keyword evidence="5" id="KW-0597">Phosphoprotein</keyword>
<dbReference type="PANTHER" id="PTHR48103">
    <property type="entry name" value="MIDASIN-RELATED"/>
    <property type="match status" value="1"/>
</dbReference>
<evidence type="ECO:0000256" key="5">
    <source>
        <dbReference type="ARBA" id="ARBA00022553"/>
    </source>
</evidence>